<dbReference type="Pfam" id="PF01554">
    <property type="entry name" value="MatE"/>
    <property type="match status" value="2"/>
</dbReference>
<feature type="transmembrane region" description="Helical" evidence="13">
    <location>
        <begin position="351"/>
        <end position="371"/>
    </location>
</feature>
<evidence type="ECO:0000256" key="1">
    <source>
        <dbReference type="ARBA" id="ARBA00003408"/>
    </source>
</evidence>
<dbReference type="PIRSF" id="PIRSF006603">
    <property type="entry name" value="DinF"/>
    <property type="match status" value="1"/>
</dbReference>
<evidence type="ECO:0000256" key="8">
    <source>
        <dbReference type="ARBA" id="ARBA00022692"/>
    </source>
</evidence>
<evidence type="ECO:0000256" key="3">
    <source>
        <dbReference type="ARBA" id="ARBA00010199"/>
    </source>
</evidence>
<keyword evidence="5" id="KW-0813">Transport</keyword>
<sequence>MKKNKSNRDLTKGVIWKQLLLFALPLLGSSFIQQLYNTVDLLFAGNMIGKHATAAVGASSLVITCIVGFFTGLSVGISVIVSQTVGSENREKVDRTIHTAMGLSLVGGGILSVFGILAARTILTWMDTPAEIMDSAVAYVQIYLLSMIPLMIYNMNAGIIRAMGNSRVPMQIQLVGGITNVIMDYVSIRYFGMGVEGVAWATMLSQGVAAVLSTLYLMKRDAEYQLQWKRVRISGDILREVVRIGIPAGLQNLVITLSNVFVQHEINGFGVDSIAAFASYFKVELLNYLPIVAFGQAIMTFTGQNIGAGKLERVKKGVKVCIAMGITYTVCSAGLLLLFGEAAFGVFNKDAAVIACGLRIIRVTFPFYWLYVILEVLADAIRGVGQSMPPMMIILMTICVLRTIFLMIFTNIWGSLEAVAATYPSAWLAAAICFVIYWKSGRWMKKAE</sequence>
<dbReference type="InterPro" id="IPR002528">
    <property type="entry name" value="MATE_fam"/>
</dbReference>
<dbReference type="Proteomes" id="UP001198182">
    <property type="component" value="Unassembled WGS sequence"/>
</dbReference>
<dbReference type="PANTHER" id="PTHR43298:SF2">
    <property type="entry name" value="FMN_FAD EXPORTER YEEO-RELATED"/>
    <property type="match status" value="1"/>
</dbReference>
<dbReference type="GO" id="GO:0015297">
    <property type="term" value="F:antiporter activity"/>
    <property type="evidence" value="ECO:0007669"/>
    <property type="project" value="UniProtKB-KW"/>
</dbReference>
<dbReference type="GO" id="GO:0005886">
    <property type="term" value="C:plasma membrane"/>
    <property type="evidence" value="ECO:0007669"/>
    <property type="project" value="UniProtKB-SubCell"/>
</dbReference>
<evidence type="ECO:0000256" key="12">
    <source>
        <dbReference type="ARBA" id="ARBA00031636"/>
    </source>
</evidence>
<keyword evidence="9 13" id="KW-1133">Transmembrane helix</keyword>
<keyword evidence="6" id="KW-0050">Antiport</keyword>
<protein>
    <recommendedName>
        <fullName evidence="4">Probable multidrug resistance protein NorM</fullName>
    </recommendedName>
    <alternativeName>
        <fullName evidence="12">Multidrug-efflux transporter</fullName>
    </alternativeName>
</protein>
<gene>
    <name evidence="14" type="ORF">LKD81_02760</name>
</gene>
<evidence type="ECO:0000256" key="5">
    <source>
        <dbReference type="ARBA" id="ARBA00022448"/>
    </source>
</evidence>
<evidence type="ECO:0000256" key="11">
    <source>
        <dbReference type="ARBA" id="ARBA00023136"/>
    </source>
</evidence>
<name>A0AAE3E9L1_9FIRM</name>
<feature type="transmembrane region" description="Helical" evidence="13">
    <location>
        <begin position="135"/>
        <end position="153"/>
    </location>
</feature>
<feature type="transmembrane region" description="Helical" evidence="13">
    <location>
        <begin position="102"/>
        <end position="123"/>
    </location>
</feature>
<feature type="transmembrane region" description="Helical" evidence="13">
    <location>
        <begin position="392"/>
        <end position="414"/>
    </location>
</feature>
<evidence type="ECO:0000256" key="7">
    <source>
        <dbReference type="ARBA" id="ARBA00022475"/>
    </source>
</evidence>
<accession>A0AAE3E9L1</accession>
<dbReference type="RefSeq" id="WP_308452703.1">
    <property type="nucleotide sequence ID" value="NZ_JAJEQR010000006.1"/>
</dbReference>
<feature type="transmembrane region" description="Helical" evidence="13">
    <location>
        <begin position="420"/>
        <end position="438"/>
    </location>
</feature>
<dbReference type="GO" id="GO:0006811">
    <property type="term" value="P:monoatomic ion transport"/>
    <property type="evidence" value="ECO:0007669"/>
    <property type="project" value="UniProtKB-KW"/>
</dbReference>
<evidence type="ECO:0000256" key="13">
    <source>
        <dbReference type="SAM" id="Phobius"/>
    </source>
</evidence>
<dbReference type="InterPro" id="IPR048279">
    <property type="entry name" value="MdtK-like"/>
</dbReference>
<keyword evidence="15" id="KW-1185">Reference proteome</keyword>
<evidence type="ECO:0000256" key="4">
    <source>
        <dbReference type="ARBA" id="ARBA00020268"/>
    </source>
</evidence>
<dbReference type="InterPro" id="IPR050222">
    <property type="entry name" value="MATE_MdtK"/>
</dbReference>
<evidence type="ECO:0000256" key="2">
    <source>
        <dbReference type="ARBA" id="ARBA00004651"/>
    </source>
</evidence>
<keyword evidence="7" id="KW-1003">Cell membrane</keyword>
<reference evidence="14" key="1">
    <citation type="submission" date="2021-10" db="EMBL/GenBank/DDBJ databases">
        <title>Anaerobic single-cell dispensing facilitates the cultivation of human gut bacteria.</title>
        <authorList>
            <person name="Afrizal A."/>
        </authorList>
    </citation>
    <scope>NUCLEOTIDE SEQUENCE</scope>
    <source>
        <strain evidence="14">CLA-AA-H215</strain>
    </source>
</reference>
<dbReference type="PANTHER" id="PTHR43298">
    <property type="entry name" value="MULTIDRUG RESISTANCE PROTEIN NORM-RELATED"/>
    <property type="match status" value="1"/>
</dbReference>
<proteinExistence type="inferred from homology"/>
<comment type="caution">
    <text evidence="14">The sequence shown here is derived from an EMBL/GenBank/DDBJ whole genome shotgun (WGS) entry which is preliminary data.</text>
</comment>
<evidence type="ECO:0000313" key="15">
    <source>
        <dbReference type="Proteomes" id="UP001198182"/>
    </source>
</evidence>
<dbReference type="NCBIfam" id="TIGR00797">
    <property type="entry name" value="matE"/>
    <property type="match status" value="1"/>
</dbReference>
<keyword evidence="11 13" id="KW-0472">Membrane</keyword>
<feature type="transmembrane region" description="Helical" evidence="13">
    <location>
        <begin position="56"/>
        <end position="81"/>
    </location>
</feature>
<comment type="function">
    <text evidence="1">Multidrug efflux pump.</text>
</comment>
<dbReference type="CDD" id="cd13138">
    <property type="entry name" value="MATE_yoeA_like"/>
    <property type="match status" value="1"/>
</dbReference>
<feature type="transmembrane region" description="Helical" evidence="13">
    <location>
        <begin position="198"/>
        <end position="218"/>
    </location>
</feature>
<comment type="subcellular location">
    <subcellularLocation>
        <location evidence="2">Cell membrane</location>
        <topology evidence="2">Multi-pass membrane protein</topology>
    </subcellularLocation>
</comment>
<keyword evidence="8 13" id="KW-0812">Transmembrane</keyword>
<keyword evidence="10" id="KW-0406">Ion transport</keyword>
<dbReference type="EMBL" id="JAJEQR010000006">
    <property type="protein sequence ID" value="MCC2229925.1"/>
    <property type="molecule type" value="Genomic_DNA"/>
</dbReference>
<evidence type="ECO:0000256" key="6">
    <source>
        <dbReference type="ARBA" id="ARBA00022449"/>
    </source>
</evidence>
<dbReference type="AlphaFoldDB" id="A0AAE3E9L1"/>
<comment type="similarity">
    <text evidence="3">Belongs to the multi antimicrobial extrusion (MATE) (TC 2.A.66.1) family.</text>
</comment>
<feature type="transmembrane region" description="Helical" evidence="13">
    <location>
        <begin position="320"/>
        <end position="339"/>
    </location>
</feature>
<evidence type="ECO:0000256" key="10">
    <source>
        <dbReference type="ARBA" id="ARBA00023065"/>
    </source>
</evidence>
<evidence type="ECO:0000313" key="14">
    <source>
        <dbReference type="EMBL" id="MCC2229925.1"/>
    </source>
</evidence>
<dbReference type="GO" id="GO:0042910">
    <property type="term" value="F:xenobiotic transmembrane transporter activity"/>
    <property type="evidence" value="ECO:0007669"/>
    <property type="project" value="InterPro"/>
</dbReference>
<evidence type="ECO:0000256" key="9">
    <source>
        <dbReference type="ARBA" id="ARBA00022989"/>
    </source>
</evidence>
<organism evidence="14 15">
    <name type="scientific">Hominifimenecus microfluidus</name>
    <dbReference type="NCBI Taxonomy" id="2885348"/>
    <lineage>
        <taxon>Bacteria</taxon>
        <taxon>Bacillati</taxon>
        <taxon>Bacillota</taxon>
        <taxon>Clostridia</taxon>
        <taxon>Lachnospirales</taxon>
        <taxon>Lachnospiraceae</taxon>
        <taxon>Hominifimenecus</taxon>
    </lineage>
</organism>